<evidence type="ECO:0000313" key="1">
    <source>
        <dbReference type="EMBL" id="KAI3752898.1"/>
    </source>
</evidence>
<dbReference type="EMBL" id="CM042012">
    <property type="protein sequence ID" value="KAI3752898.1"/>
    <property type="molecule type" value="Genomic_DNA"/>
</dbReference>
<sequence length="176" mass="20418">MTSCPHHEFPRWQLVKFFYDGVDTTNQAMINASSSRTIMLQDPEDAWRFLEQLSHGSKVSRPIKDRTTFLANMEAENKWKKEIQNELSTVTKKFSQLLTRLQKETGAYVLHGHTICHNCGEVGHNCTDCTMTHEEVRQVHGYGQFHNTPRPFRNNQQGDVRQTQGRQKNAQSTLRE</sequence>
<protein>
    <submittedName>
        <fullName evidence="1">Uncharacterized protein</fullName>
    </submittedName>
</protein>
<gene>
    <name evidence="1" type="ORF">L2E82_24939</name>
</gene>
<organism evidence="1 2">
    <name type="scientific">Cichorium intybus</name>
    <name type="common">Chicory</name>
    <dbReference type="NCBI Taxonomy" id="13427"/>
    <lineage>
        <taxon>Eukaryota</taxon>
        <taxon>Viridiplantae</taxon>
        <taxon>Streptophyta</taxon>
        <taxon>Embryophyta</taxon>
        <taxon>Tracheophyta</taxon>
        <taxon>Spermatophyta</taxon>
        <taxon>Magnoliopsida</taxon>
        <taxon>eudicotyledons</taxon>
        <taxon>Gunneridae</taxon>
        <taxon>Pentapetalae</taxon>
        <taxon>asterids</taxon>
        <taxon>campanulids</taxon>
        <taxon>Asterales</taxon>
        <taxon>Asteraceae</taxon>
        <taxon>Cichorioideae</taxon>
        <taxon>Cichorieae</taxon>
        <taxon>Cichoriinae</taxon>
        <taxon>Cichorium</taxon>
    </lineage>
</organism>
<dbReference type="Proteomes" id="UP001055811">
    <property type="component" value="Linkage Group LG04"/>
</dbReference>
<keyword evidence="2" id="KW-1185">Reference proteome</keyword>
<reference evidence="2" key="1">
    <citation type="journal article" date="2022" name="Mol. Ecol. Resour.">
        <title>The genomes of chicory, endive, great burdock and yacon provide insights into Asteraceae palaeo-polyploidization history and plant inulin production.</title>
        <authorList>
            <person name="Fan W."/>
            <person name="Wang S."/>
            <person name="Wang H."/>
            <person name="Wang A."/>
            <person name="Jiang F."/>
            <person name="Liu H."/>
            <person name="Zhao H."/>
            <person name="Xu D."/>
            <person name="Zhang Y."/>
        </authorList>
    </citation>
    <scope>NUCLEOTIDE SEQUENCE [LARGE SCALE GENOMIC DNA]</scope>
    <source>
        <strain evidence="2">cv. Punajuju</strain>
    </source>
</reference>
<proteinExistence type="predicted"/>
<evidence type="ECO:0000313" key="2">
    <source>
        <dbReference type="Proteomes" id="UP001055811"/>
    </source>
</evidence>
<comment type="caution">
    <text evidence="1">The sequence shown here is derived from an EMBL/GenBank/DDBJ whole genome shotgun (WGS) entry which is preliminary data.</text>
</comment>
<name>A0ACB9E2V3_CICIN</name>
<accession>A0ACB9E2V3</accession>
<reference evidence="1 2" key="2">
    <citation type="journal article" date="2022" name="Mol. Ecol. Resour.">
        <title>The genomes of chicory, endive, great burdock and yacon provide insights into Asteraceae paleo-polyploidization history and plant inulin production.</title>
        <authorList>
            <person name="Fan W."/>
            <person name="Wang S."/>
            <person name="Wang H."/>
            <person name="Wang A."/>
            <person name="Jiang F."/>
            <person name="Liu H."/>
            <person name="Zhao H."/>
            <person name="Xu D."/>
            <person name="Zhang Y."/>
        </authorList>
    </citation>
    <scope>NUCLEOTIDE SEQUENCE [LARGE SCALE GENOMIC DNA]</scope>
    <source>
        <strain evidence="2">cv. Punajuju</strain>
        <tissue evidence="1">Leaves</tissue>
    </source>
</reference>